<dbReference type="Proteomes" id="UP000278733">
    <property type="component" value="Chromosome"/>
</dbReference>
<dbReference type="GeneID" id="85657348"/>
<dbReference type="EMBL" id="LR134405">
    <property type="protein sequence ID" value="VEH66718.1"/>
    <property type="molecule type" value="Genomic_DNA"/>
</dbReference>
<proteinExistence type="predicted"/>
<feature type="transmembrane region" description="Helical" evidence="1">
    <location>
        <begin position="20"/>
        <end position="42"/>
    </location>
</feature>
<name>A0A448MNI1_9PAST</name>
<keyword evidence="1" id="KW-0472">Membrane</keyword>
<evidence type="ECO:0000313" key="2">
    <source>
        <dbReference type="EMBL" id="VEH66718.1"/>
    </source>
</evidence>
<keyword evidence="1" id="KW-0812">Transmembrane</keyword>
<evidence type="ECO:0000313" key="3">
    <source>
        <dbReference type="Proteomes" id="UP000278733"/>
    </source>
</evidence>
<dbReference type="AlphaFoldDB" id="A0A448MNI1"/>
<gene>
    <name evidence="2" type="ORF">NCTC8284_01893</name>
</gene>
<reference evidence="2 3" key="1">
    <citation type="submission" date="2018-12" db="EMBL/GenBank/DDBJ databases">
        <authorList>
            <consortium name="Pathogen Informatics"/>
        </authorList>
    </citation>
    <scope>NUCLEOTIDE SEQUENCE [LARGE SCALE GENOMIC DNA]</scope>
    <source>
        <strain evidence="2 3">NCTC8284</strain>
    </source>
</reference>
<sequence length="53" mass="5957">MNGDILNVISQLLKELIMEYGLWQISFAVTVPILVFVFPKLLNAIANLIKALK</sequence>
<dbReference type="KEGG" id="rpne:NCTC8284_01893"/>
<evidence type="ECO:0000256" key="1">
    <source>
        <dbReference type="SAM" id="Phobius"/>
    </source>
</evidence>
<accession>A0A448MNI1</accession>
<dbReference type="RefSeq" id="WP_160193526.1">
    <property type="nucleotide sequence ID" value="NZ_QXNE01000025.1"/>
</dbReference>
<keyword evidence="1" id="KW-1133">Transmembrane helix</keyword>
<organism evidence="2 3">
    <name type="scientific">Rodentibacter pneumotropicus</name>
    <dbReference type="NCBI Taxonomy" id="758"/>
    <lineage>
        <taxon>Bacteria</taxon>
        <taxon>Pseudomonadati</taxon>
        <taxon>Pseudomonadota</taxon>
        <taxon>Gammaproteobacteria</taxon>
        <taxon>Pasteurellales</taxon>
        <taxon>Pasteurellaceae</taxon>
        <taxon>Rodentibacter</taxon>
    </lineage>
</organism>
<protein>
    <submittedName>
        <fullName evidence="2">Uncharacterized protein</fullName>
    </submittedName>
</protein>